<evidence type="ECO:0000313" key="3">
    <source>
        <dbReference type="Proteomes" id="UP000830115"/>
    </source>
</evidence>
<name>A0ABY4M3V0_9ACTN</name>
<dbReference type="EMBL" id="CP086322">
    <property type="protein sequence ID" value="UQA92363.1"/>
    <property type="molecule type" value="Genomic_DNA"/>
</dbReference>
<keyword evidence="1" id="KW-0472">Membrane</keyword>
<keyword evidence="1" id="KW-1133">Transmembrane helix</keyword>
<sequence>MLPVPLDITLMMTGSLLGMAYLGIGLLIMRRGDGLPCGYPHVRGGRR</sequence>
<keyword evidence="1" id="KW-0812">Transmembrane</keyword>
<evidence type="ECO:0000256" key="1">
    <source>
        <dbReference type="SAM" id="Phobius"/>
    </source>
</evidence>
<gene>
    <name evidence="2" type="ORF">K9S39_11400</name>
</gene>
<proteinExistence type="predicted"/>
<feature type="transmembrane region" description="Helical" evidence="1">
    <location>
        <begin position="6"/>
        <end position="29"/>
    </location>
</feature>
<accession>A0ABY4M3V0</accession>
<evidence type="ECO:0000313" key="2">
    <source>
        <dbReference type="EMBL" id="UQA92363.1"/>
    </source>
</evidence>
<protein>
    <submittedName>
        <fullName evidence="2">Uncharacterized protein</fullName>
    </submittedName>
</protein>
<keyword evidence="3" id="KW-1185">Reference proteome</keyword>
<dbReference type="Proteomes" id="UP000830115">
    <property type="component" value="Chromosome"/>
</dbReference>
<dbReference type="RefSeq" id="WP_248863224.1">
    <property type="nucleotide sequence ID" value="NZ_CP086322.1"/>
</dbReference>
<reference evidence="2" key="1">
    <citation type="submission" date="2021-10" db="EMBL/GenBank/DDBJ databases">
        <title>Streptomyces nigrumlapis sp.nov.,an antimicrobial producing actinobacterium isolated from Black Gobi rocks.</title>
        <authorList>
            <person name="Wen Y."/>
            <person name="Zhang W."/>
            <person name="Liu X.G."/>
        </authorList>
    </citation>
    <scope>NUCLEOTIDE SEQUENCE</scope>
    <source>
        <strain evidence="2">ST13-2-2</strain>
    </source>
</reference>
<organism evidence="2 3">
    <name type="scientific">Streptomyces halobius</name>
    <dbReference type="NCBI Taxonomy" id="2879846"/>
    <lineage>
        <taxon>Bacteria</taxon>
        <taxon>Bacillati</taxon>
        <taxon>Actinomycetota</taxon>
        <taxon>Actinomycetes</taxon>
        <taxon>Kitasatosporales</taxon>
        <taxon>Streptomycetaceae</taxon>
        <taxon>Streptomyces</taxon>
    </lineage>
</organism>